<evidence type="ECO:0000313" key="3">
    <source>
        <dbReference type="Proteomes" id="UP000719412"/>
    </source>
</evidence>
<dbReference type="AlphaFoldDB" id="A0A8J6HI76"/>
<organism evidence="2 3">
    <name type="scientific">Tenebrio molitor</name>
    <name type="common">Yellow mealworm beetle</name>
    <dbReference type="NCBI Taxonomy" id="7067"/>
    <lineage>
        <taxon>Eukaryota</taxon>
        <taxon>Metazoa</taxon>
        <taxon>Ecdysozoa</taxon>
        <taxon>Arthropoda</taxon>
        <taxon>Hexapoda</taxon>
        <taxon>Insecta</taxon>
        <taxon>Pterygota</taxon>
        <taxon>Neoptera</taxon>
        <taxon>Endopterygota</taxon>
        <taxon>Coleoptera</taxon>
        <taxon>Polyphaga</taxon>
        <taxon>Cucujiformia</taxon>
        <taxon>Tenebrionidae</taxon>
        <taxon>Tenebrio</taxon>
    </lineage>
</organism>
<evidence type="ECO:0000256" key="1">
    <source>
        <dbReference type="SAM" id="MobiDB-lite"/>
    </source>
</evidence>
<feature type="compositionally biased region" description="Low complexity" evidence="1">
    <location>
        <begin position="151"/>
        <end position="160"/>
    </location>
</feature>
<proteinExistence type="predicted"/>
<feature type="region of interest" description="Disordered" evidence="1">
    <location>
        <begin position="146"/>
        <end position="170"/>
    </location>
</feature>
<reference evidence="2" key="1">
    <citation type="journal article" date="2020" name="J Insects Food Feed">
        <title>The yellow mealworm (Tenebrio molitor) genome: a resource for the emerging insects as food and feed industry.</title>
        <authorList>
            <person name="Eriksson T."/>
            <person name="Andere A."/>
            <person name="Kelstrup H."/>
            <person name="Emery V."/>
            <person name="Picard C."/>
        </authorList>
    </citation>
    <scope>NUCLEOTIDE SEQUENCE</scope>
    <source>
        <strain evidence="2">Stoneville</strain>
        <tissue evidence="2">Whole head</tissue>
    </source>
</reference>
<evidence type="ECO:0000313" key="2">
    <source>
        <dbReference type="EMBL" id="KAH0815174.1"/>
    </source>
</evidence>
<reference evidence="2" key="2">
    <citation type="submission" date="2021-08" db="EMBL/GenBank/DDBJ databases">
        <authorList>
            <person name="Eriksson T."/>
        </authorList>
    </citation>
    <scope>NUCLEOTIDE SEQUENCE</scope>
    <source>
        <strain evidence="2">Stoneville</strain>
        <tissue evidence="2">Whole head</tissue>
    </source>
</reference>
<keyword evidence="3" id="KW-1185">Reference proteome</keyword>
<protein>
    <submittedName>
        <fullName evidence="2">Uncharacterized protein</fullName>
    </submittedName>
</protein>
<gene>
    <name evidence="2" type="ORF">GEV33_007617</name>
</gene>
<name>A0A8J6HI76_TENMO</name>
<sequence>MLMRQVVGASPKQLESGGSDLLTTEKPDPLIKDISEYLLLHHNYSAKPQEKSHKINRARTSTNKVGKIKKPKEILPKVVATNTEIDTNKLASYVDVPETEQADVVFGTYDESTNCITIIVDDGVCLNNVTDGEVILEDDNRLTVPECEVRSSSPHSSSSSDYGYESLGSPESFAEADDVWDNSASELFPALLEEDRVLTGRGRGSFWYSRLARLSHALASSAGTTKTFGCDAHSAPSSALPTPPLTWVFRRQETTCNPTPEQPIRFQYKTRRKYGTQEDKNQNRANNIKSFNNVNNIKTINNLSKAHQSNKNVVKNTNVNEVKCRIVKTQNALRTKSEPNLMGERGRERHKHRRKSARIRDDWEEGVEQFGYEIQDVDDFLTKVGGML</sequence>
<dbReference type="Proteomes" id="UP000719412">
    <property type="component" value="Unassembled WGS sequence"/>
</dbReference>
<comment type="caution">
    <text evidence="2">The sequence shown here is derived from an EMBL/GenBank/DDBJ whole genome shotgun (WGS) entry which is preliminary data.</text>
</comment>
<dbReference type="EMBL" id="JABDTM020023450">
    <property type="protein sequence ID" value="KAH0815174.1"/>
    <property type="molecule type" value="Genomic_DNA"/>
</dbReference>
<accession>A0A8J6HI76</accession>
<feature type="region of interest" description="Disordered" evidence="1">
    <location>
        <begin position="1"/>
        <end position="25"/>
    </location>
</feature>